<evidence type="ECO:0000313" key="2">
    <source>
        <dbReference type="Proteomes" id="UP000054097"/>
    </source>
</evidence>
<keyword evidence="2" id="KW-1185">Reference proteome</keyword>
<dbReference type="SUPFAM" id="SSF58100">
    <property type="entry name" value="Bacterial hemolysins"/>
    <property type="match status" value="1"/>
</dbReference>
<reference evidence="2" key="2">
    <citation type="submission" date="2015-01" db="EMBL/GenBank/DDBJ databases">
        <title>Evolutionary Origins and Diversification of the Mycorrhizal Mutualists.</title>
        <authorList>
            <consortium name="DOE Joint Genome Institute"/>
            <consortium name="Mycorrhizal Genomics Consortium"/>
            <person name="Kohler A."/>
            <person name="Kuo A."/>
            <person name="Nagy L.G."/>
            <person name="Floudas D."/>
            <person name="Copeland A."/>
            <person name="Barry K.W."/>
            <person name="Cichocki N."/>
            <person name="Veneault-Fourrey C."/>
            <person name="LaButti K."/>
            <person name="Lindquist E.A."/>
            <person name="Lipzen A."/>
            <person name="Lundell T."/>
            <person name="Morin E."/>
            <person name="Murat C."/>
            <person name="Riley R."/>
            <person name="Ohm R."/>
            <person name="Sun H."/>
            <person name="Tunlid A."/>
            <person name="Henrissat B."/>
            <person name="Grigoriev I.V."/>
            <person name="Hibbett D.S."/>
            <person name="Martin F."/>
        </authorList>
    </citation>
    <scope>NUCLEOTIDE SEQUENCE [LARGE SCALE GENOMIC DNA]</scope>
    <source>
        <strain evidence="2">MAFF 305830</strain>
    </source>
</reference>
<proteinExistence type="predicted"/>
<evidence type="ECO:0000313" key="1">
    <source>
        <dbReference type="EMBL" id="KIM34534.1"/>
    </source>
</evidence>
<dbReference type="OrthoDB" id="2988315at2759"/>
<dbReference type="EMBL" id="KN824277">
    <property type="protein sequence ID" value="KIM34534.1"/>
    <property type="molecule type" value="Genomic_DNA"/>
</dbReference>
<name>A0A0C3BR21_SERVB</name>
<dbReference type="AlphaFoldDB" id="A0A0C3BR21"/>
<organism evidence="1 2">
    <name type="scientific">Serendipita vermifera MAFF 305830</name>
    <dbReference type="NCBI Taxonomy" id="933852"/>
    <lineage>
        <taxon>Eukaryota</taxon>
        <taxon>Fungi</taxon>
        <taxon>Dikarya</taxon>
        <taxon>Basidiomycota</taxon>
        <taxon>Agaricomycotina</taxon>
        <taxon>Agaricomycetes</taxon>
        <taxon>Sebacinales</taxon>
        <taxon>Serendipitaceae</taxon>
        <taxon>Serendipita</taxon>
    </lineage>
</organism>
<gene>
    <name evidence="1" type="ORF">M408DRAFT_19429</name>
</gene>
<accession>A0A0C3BR21</accession>
<reference evidence="1 2" key="1">
    <citation type="submission" date="2014-04" db="EMBL/GenBank/DDBJ databases">
        <authorList>
            <consortium name="DOE Joint Genome Institute"/>
            <person name="Kuo A."/>
            <person name="Zuccaro A."/>
            <person name="Kohler A."/>
            <person name="Nagy L.G."/>
            <person name="Floudas D."/>
            <person name="Copeland A."/>
            <person name="Barry K.W."/>
            <person name="Cichocki N."/>
            <person name="Veneault-Fourrey C."/>
            <person name="LaButti K."/>
            <person name="Lindquist E.A."/>
            <person name="Lipzen A."/>
            <person name="Lundell T."/>
            <person name="Morin E."/>
            <person name="Murat C."/>
            <person name="Sun H."/>
            <person name="Tunlid A."/>
            <person name="Henrissat B."/>
            <person name="Grigoriev I.V."/>
            <person name="Hibbett D.S."/>
            <person name="Martin F."/>
            <person name="Nordberg H.P."/>
            <person name="Cantor M.N."/>
            <person name="Hua S.X."/>
        </authorList>
    </citation>
    <scope>NUCLEOTIDE SEQUENCE [LARGE SCALE GENOMIC DNA]</scope>
    <source>
        <strain evidence="1 2">MAFF 305830</strain>
    </source>
</reference>
<dbReference type="HOGENOM" id="CLU_529101_0_0_1"/>
<sequence>MSVEGALRALEIPDMDMDSLLVAVRESIDCVRPWRNARSDLPLVMATLISLQSEIQNYSSALQLSMIVADNGADFAEMAQKLCKYLQDKNTSEWKVKDHIRDMKALASRAHGDAMRTTQSFRDSRTKLNQVAKCIPGDKKELSRQQAHQNARYDQAEGRRSDAMVGAVIKSIIFPIGIPWFVSGAIDTRRSEKRVMKESRNEAARCAAARGELCRIENGIGNMAGHIDNLVNWWIRVEALLDKVNENVTSIRASKGNKIRFEGMHSGWGAIKAKYLEYKSEVMAEQSTTRFKQLAFSSTGTGNVLDATQNRFVTIELWYQVRSDNPEVQAVFRSAMQEAKAFRRSIDQSLQTAQAGYSFAEDAILLCDCLLEPRGAYCVEELTEYIEDIQTISQTAYSQAKAVSDMFISSLQSMSRKAAMGQPQTSLDNLSQLGSKELDVIAEYWGKMDAALQTIRDSAEAIQGDRVTKLRVSRIKGRWTDVKDQYMEYKTGVARLKDFFPASKVEN</sequence>
<protein>
    <submittedName>
        <fullName evidence="1">Uncharacterized protein</fullName>
    </submittedName>
</protein>
<dbReference type="Proteomes" id="UP000054097">
    <property type="component" value="Unassembled WGS sequence"/>
</dbReference>